<sequence>MNEKYERRNVLKDRVDFDASAINMASLKEADVEIQSMKRKLTARRRRE</sequence>
<evidence type="ECO:0000313" key="1">
    <source>
        <dbReference type="EMBL" id="CAG7729099.1"/>
    </source>
</evidence>
<gene>
    <name evidence="1" type="ORF">AFUS01_LOCUS17836</name>
</gene>
<evidence type="ECO:0000313" key="2">
    <source>
        <dbReference type="Proteomes" id="UP000708208"/>
    </source>
</evidence>
<proteinExistence type="predicted"/>
<dbReference type="EMBL" id="CAJVCH010173196">
    <property type="protein sequence ID" value="CAG7729099.1"/>
    <property type="molecule type" value="Genomic_DNA"/>
</dbReference>
<reference evidence="1" key="1">
    <citation type="submission" date="2021-06" db="EMBL/GenBank/DDBJ databases">
        <authorList>
            <person name="Hodson N. C."/>
            <person name="Mongue J. A."/>
            <person name="Jaron S. K."/>
        </authorList>
    </citation>
    <scope>NUCLEOTIDE SEQUENCE</scope>
</reference>
<keyword evidence="2" id="KW-1185">Reference proteome</keyword>
<organism evidence="1 2">
    <name type="scientific">Allacma fusca</name>
    <dbReference type="NCBI Taxonomy" id="39272"/>
    <lineage>
        <taxon>Eukaryota</taxon>
        <taxon>Metazoa</taxon>
        <taxon>Ecdysozoa</taxon>
        <taxon>Arthropoda</taxon>
        <taxon>Hexapoda</taxon>
        <taxon>Collembola</taxon>
        <taxon>Symphypleona</taxon>
        <taxon>Sminthuridae</taxon>
        <taxon>Allacma</taxon>
    </lineage>
</organism>
<protein>
    <submittedName>
        <fullName evidence="1">Uncharacterized protein</fullName>
    </submittedName>
</protein>
<dbReference type="AlphaFoldDB" id="A0A8J2K396"/>
<accession>A0A8J2K396</accession>
<comment type="caution">
    <text evidence="1">The sequence shown here is derived from an EMBL/GenBank/DDBJ whole genome shotgun (WGS) entry which is preliminary data.</text>
</comment>
<name>A0A8J2K396_9HEXA</name>
<feature type="non-terminal residue" evidence="1">
    <location>
        <position position="48"/>
    </location>
</feature>
<dbReference type="Proteomes" id="UP000708208">
    <property type="component" value="Unassembled WGS sequence"/>
</dbReference>